<dbReference type="NCBIfam" id="TIGR03084">
    <property type="entry name" value="TIGR03084 family metal-binding protein"/>
    <property type="match status" value="1"/>
</dbReference>
<dbReference type="InterPro" id="IPR034660">
    <property type="entry name" value="DinB/YfiT-like"/>
</dbReference>
<proteinExistence type="predicted"/>
<dbReference type="EMBL" id="BAAATR010000005">
    <property type="protein sequence ID" value="GAA2236513.1"/>
    <property type="molecule type" value="Genomic_DNA"/>
</dbReference>
<dbReference type="Pfam" id="PF08608">
    <property type="entry name" value="Wyosine_form"/>
    <property type="match status" value="1"/>
</dbReference>
<evidence type="ECO:0000259" key="1">
    <source>
        <dbReference type="Pfam" id="PF08608"/>
    </source>
</evidence>
<comment type="caution">
    <text evidence="3">The sequence shown here is derived from an EMBL/GenBank/DDBJ whole genome shotgun (WGS) entry which is preliminary data.</text>
</comment>
<reference evidence="3 4" key="1">
    <citation type="journal article" date="2019" name="Int. J. Syst. Evol. Microbiol.">
        <title>The Global Catalogue of Microorganisms (GCM) 10K type strain sequencing project: providing services to taxonomists for standard genome sequencing and annotation.</title>
        <authorList>
            <consortium name="The Broad Institute Genomics Platform"/>
            <consortium name="The Broad Institute Genome Sequencing Center for Infectious Disease"/>
            <person name="Wu L."/>
            <person name="Ma J."/>
        </authorList>
    </citation>
    <scope>NUCLEOTIDE SEQUENCE [LARGE SCALE GENOMIC DNA]</scope>
    <source>
        <strain evidence="3 4">JCM 7356</strain>
    </source>
</reference>
<dbReference type="InterPro" id="IPR013917">
    <property type="entry name" value="tRNA_wybutosine-synth"/>
</dbReference>
<dbReference type="Pfam" id="PF11716">
    <property type="entry name" value="MDMPI_N"/>
    <property type="match status" value="1"/>
</dbReference>
<protein>
    <submittedName>
        <fullName evidence="3">TIGR03084 family metal-binding protein</fullName>
    </submittedName>
</protein>
<feature type="domain" description="Mycothiol-dependent maleylpyruvate isomerase metal-binding" evidence="2">
    <location>
        <begin position="11"/>
        <end position="148"/>
    </location>
</feature>
<dbReference type="Proteomes" id="UP001500305">
    <property type="component" value="Unassembled WGS sequence"/>
</dbReference>
<name>A0ABN3DMZ2_9ACTN</name>
<feature type="domain" description="tRNA wybutosine-synthesis" evidence="1">
    <location>
        <begin position="188"/>
        <end position="237"/>
    </location>
</feature>
<gene>
    <name evidence="3" type="ORF">GCM10010430_16790</name>
</gene>
<evidence type="ECO:0000313" key="3">
    <source>
        <dbReference type="EMBL" id="GAA2236513.1"/>
    </source>
</evidence>
<dbReference type="InterPro" id="IPR017517">
    <property type="entry name" value="Maleyloyr_isom"/>
</dbReference>
<evidence type="ECO:0000313" key="4">
    <source>
        <dbReference type="Proteomes" id="UP001500305"/>
    </source>
</evidence>
<dbReference type="SUPFAM" id="SSF109854">
    <property type="entry name" value="DinB/YfiT-like putative metalloenzymes"/>
    <property type="match status" value="1"/>
</dbReference>
<dbReference type="NCBIfam" id="TIGR03083">
    <property type="entry name" value="maleylpyruvate isomerase family mycothiol-dependent enzyme"/>
    <property type="match status" value="1"/>
</dbReference>
<dbReference type="Gene3D" id="1.20.120.450">
    <property type="entry name" value="dinb family like domain"/>
    <property type="match status" value="1"/>
</dbReference>
<organism evidence="3 4">
    <name type="scientific">Kitasatospora cystarginea</name>
    <dbReference type="NCBI Taxonomy" id="58350"/>
    <lineage>
        <taxon>Bacteria</taxon>
        <taxon>Bacillati</taxon>
        <taxon>Actinomycetota</taxon>
        <taxon>Actinomycetes</taxon>
        <taxon>Kitasatosporales</taxon>
        <taxon>Streptomycetaceae</taxon>
        <taxon>Kitasatospora</taxon>
    </lineage>
</organism>
<accession>A0ABN3DMZ2</accession>
<keyword evidence="4" id="KW-1185">Reference proteome</keyword>
<dbReference type="RefSeq" id="WP_344635601.1">
    <property type="nucleotide sequence ID" value="NZ_BAAATR010000005.1"/>
</dbReference>
<sequence length="266" mass="27839">MAELTSLLDDLRAESADLDDLVAGLAGAGLATPTPATGWTIAHQIAHLAWTDRWSLLAARDPEGFRAAAEREFTSGADPIEAGAAEGAGEEGAVLLDRWRAGRAELASALREAEAAGLRLPWFGPPMKPATMATARLMETWAHGQDVADALGVEREPTGRLRQVAHLGVRTMGFAFALHGLPVPPPDLPLRVELSAPTGELWTWGPEGAADRVSGPALDFCLLVTQRRHRDDLALHAEGATASAWLPIAQAFAGPPGGGRLPGAAG</sequence>
<dbReference type="InterPro" id="IPR017518">
    <property type="entry name" value="CHP03084"/>
</dbReference>
<evidence type="ECO:0000259" key="2">
    <source>
        <dbReference type="Pfam" id="PF11716"/>
    </source>
</evidence>
<dbReference type="InterPro" id="IPR024344">
    <property type="entry name" value="MDMPI_metal-binding"/>
</dbReference>